<dbReference type="GO" id="GO:0009007">
    <property type="term" value="F:site-specific DNA-methyltransferase (adenine-specific) activity"/>
    <property type="evidence" value="ECO:0007669"/>
    <property type="project" value="TreeGrafter"/>
</dbReference>
<dbReference type="SUPFAM" id="SSF53335">
    <property type="entry name" value="S-adenosyl-L-methionine-dependent methyltransferases"/>
    <property type="match status" value="1"/>
</dbReference>
<dbReference type="Pfam" id="PF01555">
    <property type="entry name" value="N6_N4_Mtase"/>
    <property type="match status" value="1"/>
</dbReference>
<dbReference type="GO" id="GO:0003677">
    <property type="term" value="F:DNA binding"/>
    <property type="evidence" value="ECO:0007669"/>
    <property type="project" value="InterPro"/>
</dbReference>
<reference evidence="8" key="3">
    <citation type="submission" date="2024-03" db="EMBL/GenBank/DDBJ databases">
        <title>Epithelial relay of microbial signals coordinates intestinal macrophage supported barrier repair.</title>
        <authorList>
            <person name="Tsai M.T."/>
        </authorList>
    </citation>
    <scope>NUCLEOTIDE SEQUENCE</scope>
    <source>
        <strain evidence="8">MS 21-1</strain>
        <plasmid evidence="8">unnamed2</plasmid>
    </source>
</reference>
<dbReference type="PANTHER" id="PTHR13370:SF3">
    <property type="entry name" value="TRNA (GUANINE(10)-N2)-METHYLTRANSFERASE HOMOLOG"/>
    <property type="match status" value="1"/>
</dbReference>
<dbReference type="REBASE" id="809358">
    <property type="entry name" value="M.EcoMS211ORF27280P"/>
</dbReference>
<dbReference type="EMBL" id="KJ484631">
    <property type="protein sequence ID" value="AIF78192.1"/>
    <property type="molecule type" value="Genomic_DNA"/>
</dbReference>
<reference evidence="6" key="1">
    <citation type="journal article" date="2014" name="J. Antimicrob. Chemother.">
        <title>Nucleotide sequences of 16 transmissible plasmids identified in nine multidrug-resistant Escherichia coli isolates expressing an ESBL phenotype isolated from food-producing animals and healthy humans.</title>
        <authorList>
            <person name="Wang J."/>
            <person name="Stephan R."/>
            <person name="Power K."/>
            <person name="Yan Q."/>
            <person name="Hachler H."/>
            <person name="Fanning S."/>
        </authorList>
    </citation>
    <scope>NUCLEOTIDE SEQUENCE</scope>
    <source>
        <strain evidence="6">Human-1519</strain>
        <plasmid evidence="6">pH1519-76</plasmid>
    </source>
</reference>
<dbReference type="Proteomes" id="UP000272662">
    <property type="component" value="Unassembled WGS sequence"/>
</dbReference>
<dbReference type="EMBL" id="RRVG01000025">
    <property type="protein sequence ID" value="RRL44080.1"/>
    <property type="molecule type" value="Genomic_DNA"/>
</dbReference>
<evidence type="ECO:0000313" key="8">
    <source>
        <dbReference type="EMBL" id="WWX74234.1"/>
    </source>
</evidence>
<reference evidence="7 9" key="2">
    <citation type="submission" date="2018-11" db="EMBL/GenBank/DDBJ databases">
        <title>E. coli isolates of the female bladder.</title>
        <authorList>
            <person name="Garretto A."/>
            <person name="Miller-Ensminger T."/>
            <person name="Wolfe A.J."/>
            <person name="Putonti C."/>
        </authorList>
    </citation>
    <scope>NUCLEOTIDE SEQUENCE [LARGE SCALE GENOMIC DNA]</scope>
    <source>
        <strain evidence="7 9">UMB1727</strain>
    </source>
</reference>
<evidence type="ECO:0000313" key="9">
    <source>
        <dbReference type="Proteomes" id="UP000272662"/>
    </source>
</evidence>
<dbReference type="PATRIC" id="fig|562.7286.peg.5012"/>
<keyword evidence="2 6" id="KW-0489">Methyltransferase</keyword>
<accession>A0A075MC51</accession>
<dbReference type="GO" id="GO:0008170">
    <property type="term" value="F:N-methyltransferase activity"/>
    <property type="evidence" value="ECO:0007669"/>
    <property type="project" value="InterPro"/>
</dbReference>
<dbReference type="EMBL" id="CP146672">
    <property type="protein sequence ID" value="WWX74234.1"/>
    <property type="molecule type" value="Genomic_DNA"/>
</dbReference>
<evidence type="ECO:0000256" key="3">
    <source>
        <dbReference type="ARBA" id="ARBA00022679"/>
    </source>
</evidence>
<dbReference type="GO" id="GO:0032259">
    <property type="term" value="P:methylation"/>
    <property type="evidence" value="ECO:0007669"/>
    <property type="project" value="UniProtKB-KW"/>
</dbReference>
<evidence type="ECO:0000256" key="1">
    <source>
        <dbReference type="ARBA" id="ARBA00006594"/>
    </source>
</evidence>
<dbReference type="REBASE" id="100449">
    <property type="entry name" value="M.Eco1519p76ORFAP"/>
</dbReference>
<dbReference type="Proteomes" id="UP001383096">
    <property type="component" value="Plasmid unnamed2"/>
</dbReference>
<evidence type="ECO:0000256" key="2">
    <source>
        <dbReference type="ARBA" id="ARBA00022603"/>
    </source>
</evidence>
<dbReference type="RefSeq" id="WP_000085885.1">
    <property type="nucleotide sequence ID" value="NC_025177.1"/>
</dbReference>
<name>A0A075MC51_ECOLX</name>
<dbReference type="PRINTS" id="PR00508">
    <property type="entry name" value="S21N4MTFRASE"/>
</dbReference>
<comment type="similarity">
    <text evidence="1 4">Belongs to the N(4)/N(6)-methyltransferase family.</text>
</comment>
<dbReference type="EC" id="2.1.1.-" evidence="4"/>
<dbReference type="Gene3D" id="3.40.50.150">
    <property type="entry name" value="Vaccinia Virus protein VP39"/>
    <property type="match status" value="1"/>
</dbReference>
<proteinExistence type="inferred from homology"/>
<gene>
    <name evidence="7" type="ORF">DU321_18775</name>
    <name evidence="8" type="ORF">V9Z47_27280</name>
</gene>
<evidence type="ECO:0000313" key="7">
    <source>
        <dbReference type="EMBL" id="RRL44080.1"/>
    </source>
</evidence>
<geneLocation type="plasmid" evidence="6">
    <name>pH1519-76</name>
</geneLocation>
<dbReference type="InterPro" id="IPR002941">
    <property type="entry name" value="DNA_methylase_N4/N6"/>
</dbReference>
<evidence type="ECO:0000313" key="10">
    <source>
        <dbReference type="Proteomes" id="UP001383096"/>
    </source>
</evidence>
<protein>
    <recommendedName>
        <fullName evidence="4">Methyltransferase</fullName>
        <ecNumber evidence="4">2.1.1.-</ecNumber>
    </recommendedName>
</protein>
<geneLocation type="plasmid" evidence="8 10">
    <name>unnamed2</name>
</geneLocation>
<feature type="domain" description="DNA methylase N-4/N-6" evidence="5">
    <location>
        <begin position="21"/>
        <end position="201"/>
    </location>
</feature>
<dbReference type="InterPro" id="IPR001091">
    <property type="entry name" value="RM_Methyltransferase"/>
</dbReference>
<dbReference type="PROSITE" id="PS00092">
    <property type="entry name" value="N6_MTASE"/>
    <property type="match status" value="1"/>
</dbReference>
<keyword evidence="3 6" id="KW-0808">Transferase</keyword>
<dbReference type="AlphaFoldDB" id="A0A075MC51"/>
<organism evidence="6">
    <name type="scientific">Escherichia coli</name>
    <dbReference type="NCBI Taxonomy" id="562"/>
    <lineage>
        <taxon>Bacteria</taxon>
        <taxon>Pseudomonadati</taxon>
        <taxon>Pseudomonadota</taxon>
        <taxon>Gammaproteobacteria</taxon>
        <taxon>Enterobacterales</taxon>
        <taxon>Enterobacteriaceae</taxon>
        <taxon>Escherichia</taxon>
    </lineage>
</organism>
<dbReference type="GO" id="GO:0005737">
    <property type="term" value="C:cytoplasm"/>
    <property type="evidence" value="ECO:0007669"/>
    <property type="project" value="TreeGrafter"/>
</dbReference>
<evidence type="ECO:0000259" key="5">
    <source>
        <dbReference type="Pfam" id="PF01555"/>
    </source>
</evidence>
<dbReference type="PANTHER" id="PTHR13370">
    <property type="entry name" value="RNA METHYLASE-RELATED"/>
    <property type="match status" value="1"/>
</dbReference>
<keyword evidence="6" id="KW-0614">Plasmid</keyword>
<sequence length="227" mass="25373">MSRFILGDCVRVMATFPGNAVDFILTDPPYLVGFRDRSGRTIAGDKTDEWLQPACNEMYRVLKKDALMVSFYGWNRVDRFMAAWKNAGFSVVGHLVFTKTYTSKAAYVGYRHECAYILAKGRPALPQKPLPDVLGWKYSGNRHHPTEKPVTSLQPLIESFTHPNAIVLDPFAGSGSTCVAALQSGRRYIGVELLEQYHRAGQQRLAAVQRAMQQGAANDNWFEPEAA</sequence>
<dbReference type="NCBIfam" id="NF010253">
    <property type="entry name" value="PRK13699.1"/>
    <property type="match status" value="1"/>
</dbReference>
<dbReference type="InterPro" id="IPR002052">
    <property type="entry name" value="DNA_methylase_N6_adenine_CS"/>
</dbReference>
<evidence type="ECO:0000313" key="6">
    <source>
        <dbReference type="EMBL" id="AIF78192.1"/>
    </source>
</evidence>
<evidence type="ECO:0000256" key="4">
    <source>
        <dbReference type="RuleBase" id="RU362026"/>
    </source>
</evidence>
<dbReference type="InterPro" id="IPR029063">
    <property type="entry name" value="SAM-dependent_MTases_sf"/>
</dbReference>